<dbReference type="EC" id="2.7.13.3" evidence="2"/>
<keyword evidence="3" id="KW-0597">Phosphoprotein</keyword>
<gene>
    <name evidence="10" type="ORF">QWZ15_21590</name>
</gene>
<dbReference type="InterPro" id="IPR005467">
    <property type="entry name" value="His_kinase_dom"/>
</dbReference>
<dbReference type="InterPro" id="IPR036890">
    <property type="entry name" value="HATPase_C_sf"/>
</dbReference>
<dbReference type="PANTHER" id="PTHR43711:SF31">
    <property type="entry name" value="HISTIDINE KINASE"/>
    <property type="match status" value="1"/>
</dbReference>
<keyword evidence="6" id="KW-0902">Two-component regulatory system</keyword>
<feature type="domain" description="Histidine kinase" evidence="9">
    <location>
        <begin position="431"/>
        <end position="643"/>
    </location>
</feature>
<dbReference type="Gene3D" id="1.25.40.10">
    <property type="entry name" value="Tetratricopeptide repeat domain"/>
    <property type="match status" value="2"/>
</dbReference>
<dbReference type="SMART" id="SM00388">
    <property type="entry name" value="HisKA"/>
    <property type="match status" value="1"/>
</dbReference>
<dbReference type="InterPro" id="IPR004358">
    <property type="entry name" value="Sig_transdc_His_kin-like_C"/>
</dbReference>
<dbReference type="Pfam" id="PF00512">
    <property type="entry name" value="HisKA"/>
    <property type="match status" value="1"/>
</dbReference>
<keyword evidence="4" id="KW-0808">Transferase</keyword>
<keyword evidence="7" id="KW-0175">Coiled coil</keyword>
<dbReference type="PROSITE" id="PS50109">
    <property type="entry name" value="HIS_KIN"/>
    <property type="match status" value="1"/>
</dbReference>
<dbReference type="SUPFAM" id="SSF48452">
    <property type="entry name" value="TPR-like"/>
    <property type="match status" value="1"/>
</dbReference>
<evidence type="ECO:0000313" key="10">
    <source>
        <dbReference type="EMBL" id="MDN3690428.1"/>
    </source>
</evidence>
<dbReference type="InterPro" id="IPR003594">
    <property type="entry name" value="HATPase_dom"/>
</dbReference>
<evidence type="ECO:0000259" key="9">
    <source>
        <dbReference type="PROSITE" id="PS50109"/>
    </source>
</evidence>
<evidence type="ECO:0000256" key="3">
    <source>
        <dbReference type="ARBA" id="ARBA00022553"/>
    </source>
</evidence>
<organism evidence="10 11">
    <name type="scientific">Cyclobacterium jeungdonense</name>
    <dbReference type="NCBI Taxonomy" id="708087"/>
    <lineage>
        <taxon>Bacteria</taxon>
        <taxon>Pseudomonadati</taxon>
        <taxon>Bacteroidota</taxon>
        <taxon>Cytophagia</taxon>
        <taxon>Cytophagales</taxon>
        <taxon>Cyclobacteriaceae</taxon>
        <taxon>Cyclobacterium</taxon>
    </lineage>
</organism>
<dbReference type="InterPro" id="IPR019734">
    <property type="entry name" value="TPR_rpt"/>
</dbReference>
<dbReference type="SUPFAM" id="SSF55874">
    <property type="entry name" value="ATPase domain of HSP90 chaperone/DNA topoisomerase II/histidine kinase"/>
    <property type="match status" value="1"/>
</dbReference>
<dbReference type="CDD" id="cd00082">
    <property type="entry name" value="HisKA"/>
    <property type="match status" value="1"/>
</dbReference>
<dbReference type="InterPro" id="IPR003661">
    <property type="entry name" value="HisK_dim/P_dom"/>
</dbReference>
<evidence type="ECO:0000256" key="6">
    <source>
        <dbReference type="ARBA" id="ARBA00023012"/>
    </source>
</evidence>
<dbReference type="PRINTS" id="PR00344">
    <property type="entry name" value="BCTRLSENSOR"/>
</dbReference>
<dbReference type="Gene3D" id="1.10.287.130">
    <property type="match status" value="1"/>
</dbReference>
<dbReference type="PANTHER" id="PTHR43711">
    <property type="entry name" value="TWO-COMPONENT HISTIDINE KINASE"/>
    <property type="match status" value="1"/>
</dbReference>
<dbReference type="InterPro" id="IPR036097">
    <property type="entry name" value="HisK_dim/P_sf"/>
</dbReference>
<dbReference type="InterPro" id="IPR011990">
    <property type="entry name" value="TPR-like_helical_dom_sf"/>
</dbReference>
<dbReference type="GO" id="GO:0016301">
    <property type="term" value="F:kinase activity"/>
    <property type="evidence" value="ECO:0007669"/>
    <property type="project" value="UniProtKB-KW"/>
</dbReference>
<keyword evidence="5 10" id="KW-0418">Kinase</keyword>
<dbReference type="Pfam" id="PF02518">
    <property type="entry name" value="HATPase_c"/>
    <property type="match status" value="1"/>
</dbReference>
<dbReference type="Proteomes" id="UP001236663">
    <property type="component" value="Unassembled WGS sequence"/>
</dbReference>
<keyword evidence="11" id="KW-1185">Reference proteome</keyword>
<keyword evidence="8" id="KW-0472">Membrane</keyword>
<keyword evidence="8" id="KW-0812">Transmembrane</keyword>
<accession>A0ABT8CC86</accession>
<dbReference type="RefSeq" id="WP_163383086.1">
    <property type="nucleotide sequence ID" value="NZ_JAUFQS010000047.1"/>
</dbReference>
<sequence length="648" mass="74791">MDRSSNLLNSGQYRKSLQFLDSAYQQMEQKTPLDLWERYNFLSRIYLNYDIDLERSKRYLDSMFWVLENRRQIYQKEYANTKFLEGDWYKAKKQFSDAFASYFEGREFGLKNLNNCLISSLTYQLGMFRYGQMQFAESIPYFKKAILENQDCWDGDMAVQKLYFPQMYRNTLALAYEKTGKLDSASLHYRHGLQFLTEAEKKYPGEQNFIRLAKGVFMGNLGGVLAKLGQYDEAESLLLKSIAINSRPNFDTQDALTAKIKLADLYIARNQLDEAQQLMNELELSLSKSELKNRSYTQTLIRWNEVQSSYFEQAGAPEKAYPYLKAYFHLKDSIDTVDDELRAVDMETFYENAAQQYQFSIINRDNQIKNIYLGATIGFTLLLVVFLGFVGKWLSRSKKINKEISQQNIELQDTLGALEQSQAENTKIMYMVAHDLRNPISSMVMMADILLADEQITGENRVLLEHIKTSCNNSINLVSEMMQSNKNTASLTKEAVELDRLLSYCVELLQHKAHEKYQKLILHTIPVTAYISREKLWRVISNLIANAIKFSPRGKSIYINLLKKSDKAIFSIKDEGIGIPDSIKDKVFEWYTDGKRTGTDGEKPFGMGLAISKQIVSAHGGTIWFETENDSGTTFFVEIPINPKIQKN</sequence>
<evidence type="ECO:0000256" key="4">
    <source>
        <dbReference type="ARBA" id="ARBA00022679"/>
    </source>
</evidence>
<evidence type="ECO:0000256" key="2">
    <source>
        <dbReference type="ARBA" id="ARBA00012438"/>
    </source>
</evidence>
<dbReference type="InterPro" id="IPR050736">
    <property type="entry name" value="Sensor_HK_Regulatory"/>
</dbReference>
<proteinExistence type="predicted"/>
<dbReference type="SMART" id="SM00387">
    <property type="entry name" value="HATPase_c"/>
    <property type="match status" value="1"/>
</dbReference>
<evidence type="ECO:0000313" key="11">
    <source>
        <dbReference type="Proteomes" id="UP001236663"/>
    </source>
</evidence>
<evidence type="ECO:0000256" key="1">
    <source>
        <dbReference type="ARBA" id="ARBA00000085"/>
    </source>
</evidence>
<dbReference type="EMBL" id="JAUFQS010000047">
    <property type="protein sequence ID" value="MDN3690428.1"/>
    <property type="molecule type" value="Genomic_DNA"/>
</dbReference>
<dbReference type="CDD" id="cd00075">
    <property type="entry name" value="HATPase"/>
    <property type="match status" value="1"/>
</dbReference>
<reference evidence="11" key="1">
    <citation type="journal article" date="2019" name="Int. J. Syst. Evol. Microbiol.">
        <title>The Global Catalogue of Microorganisms (GCM) 10K type strain sequencing project: providing services to taxonomists for standard genome sequencing and annotation.</title>
        <authorList>
            <consortium name="The Broad Institute Genomics Platform"/>
            <consortium name="The Broad Institute Genome Sequencing Center for Infectious Disease"/>
            <person name="Wu L."/>
            <person name="Ma J."/>
        </authorList>
    </citation>
    <scope>NUCLEOTIDE SEQUENCE [LARGE SCALE GENOMIC DNA]</scope>
    <source>
        <strain evidence="11">CECT 7706</strain>
    </source>
</reference>
<feature type="transmembrane region" description="Helical" evidence="8">
    <location>
        <begin position="371"/>
        <end position="394"/>
    </location>
</feature>
<evidence type="ECO:0000256" key="8">
    <source>
        <dbReference type="SAM" id="Phobius"/>
    </source>
</evidence>
<keyword evidence="8" id="KW-1133">Transmembrane helix</keyword>
<evidence type="ECO:0000256" key="7">
    <source>
        <dbReference type="SAM" id="Coils"/>
    </source>
</evidence>
<protein>
    <recommendedName>
        <fullName evidence="2">histidine kinase</fullName>
        <ecNumber evidence="2">2.7.13.3</ecNumber>
    </recommendedName>
</protein>
<name>A0ABT8CC86_9BACT</name>
<dbReference type="Pfam" id="PF13424">
    <property type="entry name" value="TPR_12"/>
    <property type="match status" value="1"/>
</dbReference>
<feature type="coiled-coil region" evidence="7">
    <location>
        <begin position="265"/>
        <end position="292"/>
    </location>
</feature>
<evidence type="ECO:0000256" key="5">
    <source>
        <dbReference type="ARBA" id="ARBA00022777"/>
    </source>
</evidence>
<dbReference type="SUPFAM" id="SSF47384">
    <property type="entry name" value="Homodimeric domain of signal transducing histidine kinase"/>
    <property type="match status" value="1"/>
</dbReference>
<comment type="catalytic activity">
    <reaction evidence="1">
        <text>ATP + protein L-histidine = ADP + protein N-phospho-L-histidine.</text>
        <dbReference type="EC" id="2.7.13.3"/>
    </reaction>
</comment>
<dbReference type="Gene3D" id="3.30.565.10">
    <property type="entry name" value="Histidine kinase-like ATPase, C-terminal domain"/>
    <property type="match status" value="1"/>
</dbReference>
<comment type="caution">
    <text evidence="10">The sequence shown here is derived from an EMBL/GenBank/DDBJ whole genome shotgun (WGS) entry which is preliminary data.</text>
</comment>
<dbReference type="SMART" id="SM00028">
    <property type="entry name" value="TPR"/>
    <property type="match status" value="3"/>
</dbReference>